<dbReference type="Pfam" id="PF01979">
    <property type="entry name" value="Amidohydro_1"/>
    <property type="match status" value="1"/>
</dbReference>
<dbReference type="EMBL" id="JACCBN010000001">
    <property type="protein sequence ID" value="NYD38144.1"/>
    <property type="molecule type" value="Genomic_DNA"/>
</dbReference>
<dbReference type="GO" id="GO:0090614">
    <property type="term" value="F:5'-methylthioadenosine deaminase activity"/>
    <property type="evidence" value="ECO:0007669"/>
    <property type="project" value="UniProtKB-EC"/>
</dbReference>
<name>A0A7Y9DZ56_9PSEU</name>
<dbReference type="SUPFAM" id="SSF51338">
    <property type="entry name" value="Composite domain of metallo-dependent hydrolases"/>
    <property type="match status" value="2"/>
</dbReference>
<keyword evidence="4" id="KW-1185">Reference proteome</keyword>
<protein>
    <submittedName>
        <fullName evidence="3">5-methylthioadenosine/S-adenosylhomocysteine deaminase</fullName>
        <ecNumber evidence="3">3.5.4.28</ecNumber>
        <ecNumber evidence="3">3.5.4.31</ecNumber>
    </submittedName>
</protein>
<sequence>MTARRLSAPLVLTCDGAPVPLQDAVVDVDDAGRITHVGPRAEAPATDAPVTHCSGLLMPGLVNTHAHTPLALLRGMGGDLPLMRWLTEVVWPAEARLDAADVRTGMLAGGTEMLRAGVTTSTEMYFWADTVVEAVLELGSRVVMTPGIITAPGMDRLGTWEEMRDGISRWIDADGLRFGPGERVELGYGAHSAYTLSAEAVATTAAAARERGALLHIHVAEAAGEDDEVRAVYGSVPAMLETTGSLGGRVLAAHSIQMSDQDVEIFARHDVAVAHCPGSNAKLAAGVARVGEMLTAGLRVGLGTDSPASNDDLDLWEEQRLASLFARQRGGDATALTAADVLALATAGGADALGRDDLGRLRPGAWGDVVHVDLDDPAFVDPDDPAQLVSNLVWSAGSRAVRDVWVAGEPVVADRIPVRVDPAEILAATRAAGRRIKG</sequence>
<proteinExistence type="predicted"/>
<dbReference type="EC" id="3.5.4.28" evidence="3"/>
<organism evidence="3 4">
    <name type="scientific">Actinomycetospora corticicola</name>
    <dbReference type="NCBI Taxonomy" id="663602"/>
    <lineage>
        <taxon>Bacteria</taxon>
        <taxon>Bacillati</taxon>
        <taxon>Actinomycetota</taxon>
        <taxon>Actinomycetes</taxon>
        <taxon>Pseudonocardiales</taxon>
        <taxon>Pseudonocardiaceae</taxon>
        <taxon>Actinomycetospora</taxon>
    </lineage>
</organism>
<accession>A0A7Y9DZ56</accession>
<dbReference type="InterPro" id="IPR050287">
    <property type="entry name" value="MTA/SAH_deaminase"/>
</dbReference>
<dbReference type="SUPFAM" id="SSF51556">
    <property type="entry name" value="Metallo-dependent hydrolases"/>
    <property type="match status" value="1"/>
</dbReference>
<dbReference type="PANTHER" id="PTHR43794:SF11">
    <property type="entry name" value="AMIDOHYDROLASE-RELATED DOMAIN-CONTAINING PROTEIN"/>
    <property type="match status" value="1"/>
</dbReference>
<feature type="domain" description="Amidohydrolase-related" evidence="2">
    <location>
        <begin position="57"/>
        <end position="411"/>
    </location>
</feature>
<gene>
    <name evidence="3" type="ORF">BJ983_004246</name>
</gene>
<reference evidence="3 4" key="1">
    <citation type="submission" date="2020-07" db="EMBL/GenBank/DDBJ databases">
        <title>Sequencing the genomes of 1000 actinobacteria strains.</title>
        <authorList>
            <person name="Klenk H.-P."/>
        </authorList>
    </citation>
    <scope>NUCLEOTIDE SEQUENCE [LARGE SCALE GENOMIC DNA]</scope>
    <source>
        <strain evidence="3 4">DSM 45772</strain>
    </source>
</reference>
<keyword evidence="1 3" id="KW-0378">Hydrolase</keyword>
<dbReference type="InterPro" id="IPR006680">
    <property type="entry name" value="Amidohydro-rel"/>
</dbReference>
<evidence type="ECO:0000313" key="3">
    <source>
        <dbReference type="EMBL" id="NYD38144.1"/>
    </source>
</evidence>
<dbReference type="Gene3D" id="2.30.40.10">
    <property type="entry name" value="Urease, subunit C, domain 1"/>
    <property type="match status" value="1"/>
</dbReference>
<dbReference type="EC" id="3.5.4.31" evidence="3"/>
<dbReference type="GO" id="GO:0050270">
    <property type="term" value="F:S-adenosylhomocysteine deaminase activity"/>
    <property type="evidence" value="ECO:0007669"/>
    <property type="project" value="UniProtKB-EC"/>
</dbReference>
<evidence type="ECO:0000313" key="4">
    <source>
        <dbReference type="Proteomes" id="UP000535890"/>
    </source>
</evidence>
<evidence type="ECO:0000259" key="2">
    <source>
        <dbReference type="Pfam" id="PF01979"/>
    </source>
</evidence>
<dbReference type="InterPro" id="IPR032466">
    <property type="entry name" value="Metal_Hydrolase"/>
</dbReference>
<evidence type="ECO:0000256" key="1">
    <source>
        <dbReference type="ARBA" id="ARBA00022801"/>
    </source>
</evidence>
<dbReference type="Gene3D" id="3.20.20.140">
    <property type="entry name" value="Metal-dependent hydrolases"/>
    <property type="match status" value="1"/>
</dbReference>
<dbReference type="RefSeq" id="WP_179795630.1">
    <property type="nucleotide sequence ID" value="NZ_BAABHP010000020.1"/>
</dbReference>
<dbReference type="AlphaFoldDB" id="A0A7Y9DZ56"/>
<dbReference type="Proteomes" id="UP000535890">
    <property type="component" value="Unassembled WGS sequence"/>
</dbReference>
<comment type="caution">
    <text evidence="3">The sequence shown here is derived from an EMBL/GenBank/DDBJ whole genome shotgun (WGS) entry which is preliminary data.</text>
</comment>
<dbReference type="PANTHER" id="PTHR43794">
    <property type="entry name" value="AMINOHYDROLASE SSNA-RELATED"/>
    <property type="match status" value="1"/>
</dbReference>
<dbReference type="InterPro" id="IPR011059">
    <property type="entry name" value="Metal-dep_hydrolase_composite"/>
</dbReference>